<keyword evidence="3" id="KW-0472">Membrane</keyword>
<dbReference type="PANTHER" id="PTHR11360:SF287">
    <property type="entry name" value="MFS MONOCARBOXYLATE TRANSPORTER"/>
    <property type="match status" value="1"/>
</dbReference>
<comment type="subcellular location">
    <subcellularLocation>
        <location evidence="1">Membrane</location>
        <topology evidence="1">Multi-pass membrane protein</topology>
    </subcellularLocation>
</comment>
<dbReference type="GO" id="GO:0016020">
    <property type="term" value="C:membrane"/>
    <property type="evidence" value="ECO:0007669"/>
    <property type="project" value="UniProtKB-SubCell"/>
</dbReference>
<dbReference type="GO" id="GO:0022857">
    <property type="term" value="F:transmembrane transporter activity"/>
    <property type="evidence" value="ECO:0007669"/>
    <property type="project" value="InterPro"/>
</dbReference>
<keyword evidence="3" id="KW-0812">Transmembrane</keyword>
<feature type="transmembrane region" description="Helical" evidence="3">
    <location>
        <begin position="424"/>
        <end position="443"/>
    </location>
</feature>
<dbReference type="SUPFAM" id="SSF103473">
    <property type="entry name" value="MFS general substrate transporter"/>
    <property type="match status" value="1"/>
</dbReference>
<evidence type="ECO:0000256" key="2">
    <source>
        <dbReference type="ARBA" id="ARBA00006727"/>
    </source>
</evidence>
<dbReference type="Pfam" id="PF07690">
    <property type="entry name" value="MFS_1"/>
    <property type="match status" value="1"/>
</dbReference>
<organism evidence="4 5">
    <name type="scientific">Moniliophthora roreri</name>
    <name type="common">Frosty pod rot fungus</name>
    <name type="synonym">Monilia roreri</name>
    <dbReference type="NCBI Taxonomy" id="221103"/>
    <lineage>
        <taxon>Eukaryota</taxon>
        <taxon>Fungi</taxon>
        <taxon>Dikarya</taxon>
        <taxon>Basidiomycota</taxon>
        <taxon>Agaricomycotina</taxon>
        <taxon>Agaricomycetes</taxon>
        <taxon>Agaricomycetidae</taxon>
        <taxon>Agaricales</taxon>
        <taxon>Marasmiineae</taxon>
        <taxon>Marasmiaceae</taxon>
        <taxon>Moniliophthora</taxon>
    </lineage>
</organism>
<dbReference type="PANTHER" id="PTHR11360">
    <property type="entry name" value="MONOCARBOXYLATE TRANSPORTER"/>
    <property type="match status" value="1"/>
</dbReference>
<comment type="similarity">
    <text evidence="2">Belongs to the major facilitator superfamily. Monocarboxylate porter (TC 2.A.1.13) family.</text>
</comment>
<feature type="transmembrane region" description="Helical" evidence="3">
    <location>
        <begin position="256"/>
        <end position="279"/>
    </location>
</feature>
<dbReference type="InterPro" id="IPR050327">
    <property type="entry name" value="Proton-linked_MCT"/>
</dbReference>
<feature type="transmembrane region" description="Helical" evidence="3">
    <location>
        <begin position="155"/>
        <end position="173"/>
    </location>
</feature>
<evidence type="ECO:0000256" key="1">
    <source>
        <dbReference type="ARBA" id="ARBA00004141"/>
    </source>
</evidence>
<proteinExistence type="inferred from homology"/>
<feature type="transmembrane region" description="Helical" evidence="3">
    <location>
        <begin position="323"/>
        <end position="342"/>
    </location>
</feature>
<feature type="transmembrane region" description="Helical" evidence="3">
    <location>
        <begin position="124"/>
        <end position="143"/>
    </location>
</feature>
<evidence type="ECO:0000256" key="3">
    <source>
        <dbReference type="SAM" id="Phobius"/>
    </source>
</evidence>
<dbReference type="InterPro" id="IPR036259">
    <property type="entry name" value="MFS_trans_sf"/>
</dbReference>
<feature type="transmembrane region" description="Helical" evidence="3">
    <location>
        <begin position="88"/>
        <end position="112"/>
    </location>
</feature>
<dbReference type="InterPro" id="IPR011701">
    <property type="entry name" value="MFS"/>
</dbReference>
<sequence>MSGTIESKGISNTVAEMETLEKRGSGIDMEGNVEGETAISLPPTDSGFHAWAYLTGAWILDFIIWGLPQTYGVFFDFYLSSDPSFINSAPGLIALAGSLCNGILYLSSLILLPVITRYPQQKTTVMIVGLIICVSGLVGAAFATTPGQLILTQGVMYSVGGSFLYFPMMTYLFEWFKEKKGIANGILFSGSSLGGVVISFVVQVLLRRFGRKVTLLSLAISSVILIVPCFPFLKPRQPIAYMVAPRPVDFGFLKRNAFWVLCFANLSQGLGVFMPFLYLPKFASDLNLSTTYGALSVSLVNGFSAPGLIFFGHLSDRFDLRISILLSSVGSALSVFLLWGFSNSIAPFVLFACVYGFLGPSWSALFPRFVSASIGDDPRQSSVLFSLFLAGRGVGNTLSASVSVGLLHLSSLTDKSIFGYGLKGYVSVSFHITIIIGMSTWSVSGTSNIIHWGNFTSQCNGHFVSGPESVIQAIEWQQVDHWRTPGNLKAISRERAYSLSNDDILLIERWVIIAGYTVGIHITKIFSHLQ</sequence>
<feature type="transmembrane region" description="Helical" evidence="3">
    <location>
        <begin position="291"/>
        <end position="311"/>
    </location>
</feature>
<protein>
    <submittedName>
        <fullName evidence="4">Putative MFS general substrate transporter</fullName>
    </submittedName>
</protein>
<dbReference type="Gene3D" id="1.20.1250.20">
    <property type="entry name" value="MFS general substrate transporter like domains"/>
    <property type="match status" value="2"/>
</dbReference>
<accession>A0A0W0F3J4</accession>
<dbReference type="eggNOG" id="KOG2504">
    <property type="taxonomic scope" value="Eukaryota"/>
</dbReference>
<dbReference type="EMBL" id="LATX01002359">
    <property type="protein sequence ID" value="KTB30915.1"/>
    <property type="molecule type" value="Genomic_DNA"/>
</dbReference>
<dbReference type="AlphaFoldDB" id="A0A0W0F3J4"/>
<comment type="caution">
    <text evidence="4">The sequence shown here is derived from an EMBL/GenBank/DDBJ whole genome shotgun (WGS) entry which is preliminary data.</text>
</comment>
<evidence type="ECO:0000313" key="5">
    <source>
        <dbReference type="Proteomes" id="UP000054988"/>
    </source>
</evidence>
<feature type="transmembrane region" description="Helical" evidence="3">
    <location>
        <begin position="348"/>
        <end position="370"/>
    </location>
</feature>
<feature type="transmembrane region" description="Helical" evidence="3">
    <location>
        <begin position="382"/>
        <end position="404"/>
    </location>
</feature>
<dbReference type="Proteomes" id="UP000054988">
    <property type="component" value="Unassembled WGS sequence"/>
</dbReference>
<gene>
    <name evidence="4" type="ORF">WG66_16537</name>
</gene>
<feature type="transmembrane region" description="Helical" evidence="3">
    <location>
        <begin position="185"/>
        <end position="206"/>
    </location>
</feature>
<feature type="transmembrane region" description="Helical" evidence="3">
    <location>
        <begin position="212"/>
        <end position="233"/>
    </location>
</feature>
<feature type="transmembrane region" description="Helical" evidence="3">
    <location>
        <begin position="50"/>
        <end position="68"/>
    </location>
</feature>
<reference evidence="4 5" key="1">
    <citation type="submission" date="2015-12" db="EMBL/GenBank/DDBJ databases">
        <title>Draft genome sequence of Moniliophthora roreri, the causal agent of frosty pod rot of cacao.</title>
        <authorList>
            <person name="Aime M.C."/>
            <person name="Diaz-Valderrama J.R."/>
            <person name="Kijpornyongpan T."/>
            <person name="Phillips-Mora W."/>
        </authorList>
    </citation>
    <scope>NUCLEOTIDE SEQUENCE [LARGE SCALE GENOMIC DNA]</scope>
    <source>
        <strain evidence="4 5">MCA 2952</strain>
    </source>
</reference>
<keyword evidence="3" id="KW-1133">Transmembrane helix</keyword>
<evidence type="ECO:0000313" key="4">
    <source>
        <dbReference type="EMBL" id="KTB30915.1"/>
    </source>
</evidence>
<name>A0A0W0F3J4_MONRR</name>